<dbReference type="PROSITE" id="PS50144">
    <property type="entry name" value="MATH"/>
    <property type="match status" value="1"/>
</dbReference>
<keyword evidence="5" id="KW-0833">Ubl conjugation pathway</keyword>
<evidence type="ECO:0000313" key="10">
    <source>
        <dbReference type="EMBL" id="KAF2663246.1"/>
    </source>
</evidence>
<dbReference type="OrthoDB" id="289038at2759"/>
<dbReference type="SUPFAM" id="SSF49599">
    <property type="entry name" value="TRAF domain-like"/>
    <property type="match status" value="1"/>
</dbReference>
<dbReference type="InterPro" id="IPR038765">
    <property type="entry name" value="Papain-like_cys_pep_sf"/>
</dbReference>
<sequence>MNHLSSEMNVDQFQAEGDVHVITTPEDSVIDESEKREEDVTPSLAADDFEAIKAAYMPPLTDLETLDEAHHTWDIEGWRTMPRREHGPTFTCAGFPWRVLFFPFGNNVEYASFYLEHGFEDNKPPEDWYACAQFLLVLWNPKDPRIFQQHTATHRFTSEEGDWGFTRFAEIRRLFDNKWESFDRSLVEDNSAKLTAFVRVVKDPTGVLWHTFNNYDSKKETGMVGLKNQGATCYLNSLLQSLYFTTAFRKAVYQIPTDLDENARESSAYALQRLFLQLQTAESAVPTNELTASFGWSSREIFEQQDVQELSRVLMEKLEEKMKGSEADHALARMFVGKTKTYISCINVDYQSTKIEEYWDVQLNVAQMTGLDMSFAKYIEPELMDGENKYQAEGHGLQDAKKGSIFESFPSVLHLQLKRFDYDWQRDVMMKINDRFEFPETWDASPYLSEDADRSEPYIYKLHGVLVHSGDLHAGHYYAFLKPEKDGHFYKFDDDRVTRATLKEAIDDNFGGEYPTVNGAPPRNSTAKPLKRVNSAYMLVYIRECHLDRILLADEVVQPPAAVATRFAEEKLQIEKRKKEKEEAHLYMDITVCTETNFQHHQGFDLIPTASIELTDDAANPSVIRVKKKTSMSEFIEIFASQANLDHTVLRPWCMVNRQNGTTRPDTPLTDLEMTVEEATSKFGHKNALRLWMENAVSKDKDGKPLFGDATIDIVGRGGKEGDKPIVLFLKFFDVDKQTLYGIGHFYAITAERVQDLSSEILRLMNWPAGTAYKIFEEIKHNMIEPMKPKLTLHQAELQDGDILTVQRVISESEMPVIQRKFTEVREFYDYLLNRTTVRFAPKNNDGEDFVLALNKKLMYDDFSRAVGEHLNMDPRYLRFSTVNHQTGRPKQTIRHTINYNLGQILNPSTYSAYGASVRSDALYYEKLECTMAELEQRRSMKVTWLPEGQSKEELYELLVKKQGSVADLIDLLALKAGISEELKPRIRLFEVHGYRHQKDLPPAGAVINLNDYATIYADLRGEDELQLDDKEFVAQAFSFEKEPNKAHGFPFSFVVREGELLSATKERLSKRMNVKGKAFEKIKFAVVPKTGYGKPEPLTDEDVLSDKLTANDFLGLDYPAKSRGYLGKVDQIQIR</sequence>
<dbReference type="PROSITE" id="PS00973">
    <property type="entry name" value="USP_2"/>
    <property type="match status" value="1"/>
</dbReference>
<dbReference type="PROSITE" id="PS50235">
    <property type="entry name" value="USP_3"/>
    <property type="match status" value="1"/>
</dbReference>
<reference evidence="10" key="1">
    <citation type="journal article" date="2020" name="Stud. Mycol.">
        <title>101 Dothideomycetes genomes: a test case for predicting lifestyles and emergence of pathogens.</title>
        <authorList>
            <person name="Haridas S."/>
            <person name="Albert R."/>
            <person name="Binder M."/>
            <person name="Bloem J."/>
            <person name="Labutti K."/>
            <person name="Salamov A."/>
            <person name="Andreopoulos B."/>
            <person name="Baker S."/>
            <person name="Barry K."/>
            <person name="Bills G."/>
            <person name="Bluhm B."/>
            <person name="Cannon C."/>
            <person name="Castanera R."/>
            <person name="Culley D."/>
            <person name="Daum C."/>
            <person name="Ezra D."/>
            <person name="Gonzalez J."/>
            <person name="Henrissat B."/>
            <person name="Kuo A."/>
            <person name="Liang C."/>
            <person name="Lipzen A."/>
            <person name="Lutzoni F."/>
            <person name="Magnuson J."/>
            <person name="Mondo S."/>
            <person name="Nolan M."/>
            <person name="Ohm R."/>
            <person name="Pangilinan J."/>
            <person name="Park H.-J."/>
            <person name="Ramirez L."/>
            <person name="Alfaro M."/>
            <person name="Sun H."/>
            <person name="Tritt A."/>
            <person name="Yoshinaga Y."/>
            <person name="Zwiers L.-H."/>
            <person name="Turgeon B."/>
            <person name="Goodwin S."/>
            <person name="Spatafora J."/>
            <person name="Crous P."/>
            <person name="Grigoriev I."/>
        </authorList>
    </citation>
    <scope>NUCLEOTIDE SEQUENCE</scope>
    <source>
        <strain evidence="10">CBS 115976</strain>
    </source>
</reference>
<keyword evidence="7" id="KW-0788">Thiol protease</keyword>
<dbReference type="Gene3D" id="3.10.20.90">
    <property type="entry name" value="Phosphatidylinositol 3-kinase Catalytic Subunit, Chain A, domain 1"/>
    <property type="match status" value="2"/>
</dbReference>
<dbReference type="CDD" id="cd02659">
    <property type="entry name" value="peptidase_C19C"/>
    <property type="match status" value="1"/>
</dbReference>
<evidence type="ECO:0000259" key="8">
    <source>
        <dbReference type="PROSITE" id="PS50144"/>
    </source>
</evidence>
<dbReference type="InterPro" id="IPR028889">
    <property type="entry name" value="USP"/>
</dbReference>
<dbReference type="InterPro" id="IPR029346">
    <property type="entry name" value="USP_C"/>
</dbReference>
<accession>A0A6A6TUW9</accession>
<dbReference type="Gene3D" id="3.90.70.10">
    <property type="entry name" value="Cysteine proteinases"/>
    <property type="match status" value="1"/>
</dbReference>
<evidence type="ECO:0000259" key="9">
    <source>
        <dbReference type="PROSITE" id="PS50235"/>
    </source>
</evidence>
<dbReference type="GO" id="GO:0004843">
    <property type="term" value="F:cysteine-type deubiquitinase activity"/>
    <property type="evidence" value="ECO:0007669"/>
    <property type="project" value="UniProtKB-EC"/>
</dbReference>
<keyword evidence="6" id="KW-0378">Hydrolase</keyword>
<dbReference type="Proteomes" id="UP000799302">
    <property type="component" value="Unassembled WGS sequence"/>
</dbReference>
<evidence type="ECO:0000256" key="7">
    <source>
        <dbReference type="ARBA" id="ARBA00022807"/>
    </source>
</evidence>
<dbReference type="PANTHER" id="PTHR24006:SF644">
    <property type="entry name" value="UBIQUITIN CARBOXYL-TERMINAL HYDROLASE 7"/>
    <property type="match status" value="1"/>
</dbReference>
<name>A0A6A6TUW9_9PEZI</name>
<gene>
    <name evidence="10" type="ORF">BT63DRAFT_407858</name>
</gene>
<evidence type="ECO:0000256" key="6">
    <source>
        <dbReference type="ARBA" id="ARBA00022801"/>
    </source>
</evidence>
<evidence type="ECO:0000256" key="5">
    <source>
        <dbReference type="ARBA" id="ARBA00022786"/>
    </source>
</evidence>
<evidence type="ECO:0000256" key="2">
    <source>
        <dbReference type="ARBA" id="ARBA00009085"/>
    </source>
</evidence>
<feature type="domain" description="MATH" evidence="8">
    <location>
        <begin position="68"/>
        <end position="198"/>
    </location>
</feature>
<dbReference type="FunFam" id="2.60.210.10:FF:000011">
    <property type="entry name" value="Ubiquitin carboxyl-terminal hydrolase 7"/>
    <property type="match status" value="1"/>
</dbReference>
<dbReference type="GO" id="GO:0006508">
    <property type="term" value="P:proteolysis"/>
    <property type="evidence" value="ECO:0007669"/>
    <property type="project" value="UniProtKB-KW"/>
</dbReference>
<dbReference type="PROSITE" id="PS00972">
    <property type="entry name" value="USP_1"/>
    <property type="match status" value="1"/>
</dbReference>
<evidence type="ECO:0000256" key="1">
    <source>
        <dbReference type="ARBA" id="ARBA00000707"/>
    </source>
</evidence>
<dbReference type="GO" id="GO:0005634">
    <property type="term" value="C:nucleus"/>
    <property type="evidence" value="ECO:0007669"/>
    <property type="project" value="TreeGrafter"/>
</dbReference>
<dbReference type="GO" id="GO:0016579">
    <property type="term" value="P:protein deubiquitination"/>
    <property type="evidence" value="ECO:0007669"/>
    <property type="project" value="InterPro"/>
</dbReference>
<evidence type="ECO:0000256" key="4">
    <source>
        <dbReference type="ARBA" id="ARBA00022670"/>
    </source>
</evidence>
<comment type="similarity">
    <text evidence="2">Belongs to the peptidase C19 family.</text>
</comment>
<dbReference type="EC" id="3.4.19.12" evidence="3"/>
<comment type="catalytic activity">
    <reaction evidence="1">
        <text>Thiol-dependent hydrolysis of ester, thioester, amide, peptide and isopeptide bonds formed by the C-terminal Gly of ubiquitin (a 76-residue protein attached to proteins as an intracellular targeting signal).</text>
        <dbReference type="EC" id="3.4.19.12"/>
    </reaction>
</comment>
<dbReference type="EMBL" id="MU004246">
    <property type="protein sequence ID" value="KAF2663246.1"/>
    <property type="molecule type" value="Genomic_DNA"/>
</dbReference>
<dbReference type="GO" id="GO:0005829">
    <property type="term" value="C:cytosol"/>
    <property type="evidence" value="ECO:0007669"/>
    <property type="project" value="TreeGrafter"/>
</dbReference>
<dbReference type="Pfam" id="PF00443">
    <property type="entry name" value="UCH"/>
    <property type="match status" value="1"/>
</dbReference>
<dbReference type="AlphaFoldDB" id="A0A6A6TUW9"/>
<dbReference type="InterPro" id="IPR018200">
    <property type="entry name" value="USP_CS"/>
</dbReference>
<dbReference type="InterPro" id="IPR050164">
    <property type="entry name" value="Peptidase_C19"/>
</dbReference>
<dbReference type="Gene3D" id="2.60.210.10">
    <property type="entry name" value="Apoptosis, Tumor Necrosis Factor Receptor Associated Protein 2, Chain A"/>
    <property type="match status" value="1"/>
</dbReference>
<dbReference type="Pfam" id="PF14533">
    <property type="entry name" value="USP7_C2"/>
    <property type="match status" value="1"/>
</dbReference>
<dbReference type="InterPro" id="IPR001394">
    <property type="entry name" value="Peptidase_C19_UCH"/>
</dbReference>
<protein>
    <recommendedName>
        <fullName evidence="3">ubiquitinyl hydrolase 1</fullName>
        <ecNumber evidence="3">3.4.19.12</ecNumber>
    </recommendedName>
</protein>
<feature type="domain" description="USP" evidence="9">
    <location>
        <begin position="224"/>
        <end position="544"/>
    </location>
</feature>
<evidence type="ECO:0000256" key="3">
    <source>
        <dbReference type="ARBA" id="ARBA00012759"/>
    </source>
</evidence>
<dbReference type="SUPFAM" id="SSF54001">
    <property type="entry name" value="Cysteine proteinases"/>
    <property type="match status" value="1"/>
</dbReference>
<dbReference type="Pfam" id="PF12436">
    <property type="entry name" value="USP7_ICP0_bdg"/>
    <property type="match status" value="1"/>
</dbReference>
<organism evidence="10 11">
    <name type="scientific">Microthyrium microscopicum</name>
    <dbReference type="NCBI Taxonomy" id="703497"/>
    <lineage>
        <taxon>Eukaryota</taxon>
        <taxon>Fungi</taxon>
        <taxon>Dikarya</taxon>
        <taxon>Ascomycota</taxon>
        <taxon>Pezizomycotina</taxon>
        <taxon>Dothideomycetes</taxon>
        <taxon>Dothideomycetes incertae sedis</taxon>
        <taxon>Microthyriales</taxon>
        <taxon>Microthyriaceae</taxon>
        <taxon>Microthyrium</taxon>
    </lineage>
</organism>
<keyword evidence="4" id="KW-0645">Protease</keyword>
<dbReference type="FunFam" id="3.90.70.10:FF:000044">
    <property type="entry name" value="Ubiquitin carboxyl-terminal hydrolase 13"/>
    <property type="match status" value="1"/>
</dbReference>
<dbReference type="Pfam" id="PF22486">
    <property type="entry name" value="MATH_2"/>
    <property type="match status" value="1"/>
</dbReference>
<dbReference type="PANTHER" id="PTHR24006">
    <property type="entry name" value="UBIQUITIN CARBOXYL-TERMINAL HYDROLASE"/>
    <property type="match status" value="1"/>
</dbReference>
<dbReference type="GO" id="GO:0031647">
    <property type="term" value="P:regulation of protein stability"/>
    <property type="evidence" value="ECO:0007669"/>
    <property type="project" value="TreeGrafter"/>
</dbReference>
<evidence type="ECO:0000313" key="11">
    <source>
        <dbReference type="Proteomes" id="UP000799302"/>
    </source>
</evidence>
<proteinExistence type="inferred from homology"/>
<dbReference type="SMART" id="SM00061">
    <property type="entry name" value="MATH"/>
    <property type="match status" value="1"/>
</dbReference>
<dbReference type="InterPro" id="IPR002083">
    <property type="entry name" value="MATH/TRAF_dom"/>
</dbReference>
<keyword evidence="11" id="KW-1185">Reference proteome</keyword>
<dbReference type="InterPro" id="IPR024729">
    <property type="entry name" value="USP7_ICP0-binding_dom"/>
</dbReference>
<dbReference type="InterPro" id="IPR008974">
    <property type="entry name" value="TRAF-like"/>
</dbReference>